<feature type="chain" id="PRO_5001653319" evidence="1">
    <location>
        <begin position="24"/>
        <end position="94"/>
    </location>
</feature>
<dbReference type="GeneID" id="24255572"/>
<evidence type="ECO:0000313" key="3">
    <source>
        <dbReference type="Proteomes" id="UP000028181"/>
    </source>
</evidence>
<keyword evidence="1" id="KW-0732">Signal</keyword>
<dbReference type="eggNOG" id="COG5569">
    <property type="taxonomic scope" value="Bacteria"/>
</dbReference>
<name>A0A068SRC0_NEOGA</name>
<accession>A0A068SRC0</accession>
<reference evidence="3" key="1">
    <citation type="journal article" date="2014" name="BMC Genomics">
        <title>Genome sequencing of two Neorhizobium galegae strains reveals a noeT gene responsible for the unusual acetylation of the nodulation factors.</title>
        <authorList>
            <person name="Osterman J."/>
            <person name="Marsh J."/>
            <person name="Laine P.K."/>
            <person name="Zeng Z."/>
            <person name="Alatalo E."/>
            <person name="Sullivan J.T."/>
            <person name="Young J.P."/>
            <person name="Thomas-Oates J."/>
            <person name="Paulin L."/>
            <person name="Lindstrom K."/>
        </authorList>
    </citation>
    <scope>NUCLEOTIDE SEQUENCE [LARGE SCALE GENOMIC DNA]</scope>
    <source>
        <strain evidence="3">HAMBI 540</strain>
    </source>
</reference>
<proteinExistence type="predicted"/>
<feature type="signal peptide" evidence="1">
    <location>
        <begin position="1"/>
        <end position="23"/>
    </location>
</feature>
<dbReference type="Proteomes" id="UP000028181">
    <property type="component" value="Chromosome I"/>
</dbReference>
<organism evidence="2 3">
    <name type="scientific">Neorhizobium galegae bv. orientalis str. HAMBI 540</name>
    <dbReference type="NCBI Taxonomy" id="1028800"/>
    <lineage>
        <taxon>Bacteria</taxon>
        <taxon>Pseudomonadati</taxon>
        <taxon>Pseudomonadota</taxon>
        <taxon>Alphaproteobacteria</taxon>
        <taxon>Hyphomicrobiales</taxon>
        <taxon>Rhizobiaceae</taxon>
        <taxon>Rhizobium/Agrobacterium group</taxon>
        <taxon>Neorhizobium</taxon>
    </lineage>
</organism>
<dbReference type="InterPro" id="IPR021647">
    <property type="entry name" value="CusF_Ec"/>
</dbReference>
<evidence type="ECO:0000256" key="1">
    <source>
        <dbReference type="SAM" id="SignalP"/>
    </source>
</evidence>
<gene>
    <name evidence="2" type="ORF">RG540_CH21430</name>
</gene>
<sequence>MKTVPKLAVVAALTLTSAGGAFAQEFTKGTVKKLDTGTKKVTLIHEELKGLEMPAMTMVFQVGDDTLLAKLKEGAKVQFVAERVNGKLTVTQVK</sequence>
<dbReference type="InterPro" id="IPR042230">
    <property type="entry name" value="CusF_sf"/>
</dbReference>
<dbReference type="OrthoDB" id="7371803at2"/>
<dbReference type="EMBL" id="HG938353">
    <property type="protein sequence ID" value="CDN48311.1"/>
    <property type="molecule type" value="Genomic_DNA"/>
</dbReference>
<dbReference type="PATRIC" id="fig|1028800.3.peg.2166"/>
<keyword evidence="3" id="KW-1185">Reference proteome</keyword>
<dbReference type="RefSeq" id="WP_038587504.1">
    <property type="nucleotide sequence ID" value="NZ_HG938353.1"/>
</dbReference>
<protein>
    <submittedName>
        <fullName evidence="2">Uncharacterized protein</fullName>
    </submittedName>
</protein>
<dbReference type="Gene3D" id="2.40.50.320">
    <property type="entry name" value="Copper binding periplasmic protein CusF"/>
    <property type="match status" value="1"/>
</dbReference>
<dbReference type="KEGG" id="ngg:RG540_CH21430"/>
<dbReference type="Pfam" id="PF11604">
    <property type="entry name" value="CusF_Ec"/>
    <property type="match status" value="1"/>
</dbReference>
<evidence type="ECO:0000313" key="2">
    <source>
        <dbReference type="EMBL" id="CDN48311.1"/>
    </source>
</evidence>
<dbReference type="AlphaFoldDB" id="A0A068SRC0"/>
<dbReference type="HOGENOM" id="CLU_140852_1_2_5"/>